<dbReference type="PIRSF" id="PIRSF500176">
    <property type="entry name" value="L_ASNase"/>
    <property type="match status" value="1"/>
</dbReference>
<dbReference type="PANTHER" id="PTHR11707:SF28">
    <property type="entry name" value="60 KDA LYSOPHOSPHOLIPASE"/>
    <property type="match status" value="1"/>
</dbReference>
<feature type="domain" description="Asparaginase/glutaminase C-terminal" evidence="8">
    <location>
        <begin position="182"/>
        <end position="292"/>
    </location>
</feature>
<dbReference type="InterPro" id="IPR006034">
    <property type="entry name" value="Asparaginase/glutaminase-like"/>
</dbReference>
<evidence type="ECO:0000256" key="4">
    <source>
        <dbReference type="PIRSR" id="PIRSR001220-1"/>
    </source>
</evidence>
<evidence type="ECO:0000256" key="6">
    <source>
        <dbReference type="PROSITE-ProRule" id="PRU10099"/>
    </source>
</evidence>
<dbReference type="KEGG" id="cdo:CDOO_09335"/>
<dbReference type="SUPFAM" id="SSF53774">
    <property type="entry name" value="Glutaminase/Asparaginase"/>
    <property type="match status" value="1"/>
</dbReference>
<proteinExistence type="inferred from homology"/>
<accession>A0A097IH36</accession>
<comment type="similarity">
    <text evidence="1">Belongs to the asparaginase 1 family.</text>
</comment>
<dbReference type="CDD" id="cd08964">
    <property type="entry name" value="L-asparaginase_II"/>
    <property type="match status" value="1"/>
</dbReference>
<name>A0A097IH36_9CORY</name>
<feature type="binding site" evidence="5">
    <location>
        <begin position="82"/>
        <end position="83"/>
    </location>
    <ligand>
        <name>substrate</name>
    </ligand>
</feature>
<feature type="binding site" evidence="5">
    <location>
        <position position="49"/>
    </location>
    <ligand>
        <name>substrate</name>
    </ligand>
</feature>
<keyword evidence="10" id="KW-1185">Reference proteome</keyword>
<protein>
    <recommendedName>
        <fullName evidence="2">asparaginase</fullName>
        <ecNumber evidence="2">3.5.1.1</ecNumber>
    </recommendedName>
</protein>
<sequence>MISLLTTGGTIACTADPTGALVPTVTGEELVRAAQLEGVRVADLLRLDSSSISLRDLDGLIDRVRKELLDDTVTGIVLTHGTDSLEETAMALAMIHESDKPVVLTGAQRAFDHPDSDGPGNLRDAVEAARTSAGVLVAFGGRILPAHGVRKVHTANLDAFDNQAWNDRRRVVPAAPLGPLDVPVLAAYPGADGWVVDAAVERGVDGLVIEALGSGNMSTGFGEAAARALHAGVPVVVATRVPFGEVTLAYGGAGGGATLGELGALGAGELSAGQARIALASALAAGVDPAEVF</sequence>
<dbReference type="GO" id="GO:0006528">
    <property type="term" value="P:asparagine metabolic process"/>
    <property type="evidence" value="ECO:0007669"/>
    <property type="project" value="InterPro"/>
</dbReference>
<dbReference type="AlphaFoldDB" id="A0A097IH36"/>
<dbReference type="PRINTS" id="PR00139">
    <property type="entry name" value="ASNGLNASE"/>
</dbReference>
<evidence type="ECO:0000313" key="10">
    <source>
        <dbReference type="Proteomes" id="UP000029914"/>
    </source>
</evidence>
<evidence type="ECO:0000313" key="9">
    <source>
        <dbReference type="EMBL" id="AIT61445.1"/>
    </source>
</evidence>
<dbReference type="PIRSF" id="PIRSF001220">
    <property type="entry name" value="L-ASNase_gatD"/>
    <property type="match status" value="1"/>
</dbReference>
<dbReference type="Gene3D" id="3.40.50.1170">
    <property type="entry name" value="L-asparaginase, N-terminal domain"/>
    <property type="match status" value="1"/>
</dbReference>
<dbReference type="InterPro" id="IPR004550">
    <property type="entry name" value="AsnASE_II"/>
</dbReference>
<feature type="active site" evidence="6">
    <location>
        <position position="10"/>
    </location>
</feature>
<dbReference type="HOGENOM" id="CLU_019134_1_0_11"/>
<dbReference type="Gene3D" id="3.40.50.40">
    <property type="match status" value="1"/>
</dbReference>
<dbReference type="OrthoDB" id="9788068at2"/>
<dbReference type="InterPro" id="IPR027473">
    <property type="entry name" value="L-asparaginase_C"/>
</dbReference>
<reference evidence="9 10" key="1">
    <citation type="submission" date="2013-09" db="EMBL/GenBank/DDBJ databases">
        <title>Complete genome sequence of Corynebacterium doosanense CAU 212(T) (=DSM 45436(T)), isolated from activated sludge.</title>
        <authorList>
            <person name="Schaffert L."/>
            <person name="Albersmeier A."/>
            <person name="Kalinowski J."/>
            <person name="Ruckert C."/>
        </authorList>
    </citation>
    <scope>NUCLEOTIDE SEQUENCE [LARGE SCALE GENOMIC DNA]</scope>
    <source>
        <strain evidence="9 10">CAU 212</strain>
    </source>
</reference>
<dbReference type="InterPro" id="IPR020827">
    <property type="entry name" value="Asparaginase/glutaminase_AS1"/>
</dbReference>
<evidence type="ECO:0000256" key="2">
    <source>
        <dbReference type="ARBA" id="ARBA00012920"/>
    </source>
</evidence>
<evidence type="ECO:0000259" key="8">
    <source>
        <dbReference type="Pfam" id="PF17763"/>
    </source>
</evidence>
<dbReference type="InterPro" id="IPR027474">
    <property type="entry name" value="L-asparaginase_N"/>
</dbReference>
<dbReference type="STRING" id="558173.CDOO_09335"/>
<evidence type="ECO:0000256" key="3">
    <source>
        <dbReference type="ARBA" id="ARBA00022801"/>
    </source>
</evidence>
<dbReference type="Pfam" id="PF00710">
    <property type="entry name" value="Asparaginase"/>
    <property type="match status" value="1"/>
</dbReference>
<dbReference type="PROSITE" id="PS51732">
    <property type="entry name" value="ASN_GLN_ASE_3"/>
    <property type="match status" value="1"/>
</dbReference>
<keyword evidence="3" id="KW-0378">Hydrolase</keyword>
<dbReference type="PROSITE" id="PS00144">
    <property type="entry name" value="ASN_GLN_ASE_1"/>
    <property type="match status" value="1"/>
</dbReference>
<dbReference type="SMART" id="SM00870">
    <property type="entry name" value="Asparaginase"/>
    <property type="match status" value="1"/>
</dbReference>
<dbReference type="eggNOG" id="COG0252">
    <property type="taxonomic scope" value="Bacteria"/>
</dbReference>
<feature type="active site" description="O-isoaspartyl threonine intermediate" evidence="4">
    <location>
        <position position="10"/>
    </location>
</feature>
<dbReference type="InterPro" id="IPR040919">
    <property type="entry name" value="Asparaginase_C"/>
</dbReference>
<dbReference type="GO" id="GO:0004067">
    <property type="term" value="F:asparaginase activity"/>
    <property type="evidence" value="ECO:0007669"/>
    <property type="project" value="UniProtKB-UniRule"/>
</dbReference>
<dbReference type="EMBL" id="CP006764">
    <property type="protein sequence ID" value="AIT61445.1"/>
    <property type="molecule type" value="Genomic_DNA"/>
</dbReference>
<dbReference type="PANTHER" id="PTHR11707">
    <property type="entry name" value="L-ASPARAGINASE"/>
    <property type="match status" value="1"/>
</dbReference>
<evidence type="ECO:0000256" key="1">
    <source>
        <dbReference type="ARBA" id="ARBA00010518"/>
    </source>
</evidence>
<dbReference type="EC" id="3.5.1.1" evidence="2"/>
<dbReference type="InterPro" id="IPR036152">
    <property type="entry name" value="Asp/glu_Ase-like_sf"/>
</dbReference>
<dbReference type="Pfam" id="PF17763">
    <property type="entry name" value="Asparaginase_C"/>
    <property type="match status" value="1"/>
</dbReference>
<dbReference type="InterPro" id="IPR037152">
    <property type="entry name" value="L-asparaginase_N_sf"/>
</dbReference>
<feature type="domain" description="L-asparaginase N-terminal" evidence="7">
    <location>
        <begin position="2"/>
        <end position="164"/>
    </location>
</feature>
<evidence type="ECO:0000256" key="5">
    <source>
        <dbReference type="PIRSR" id="PIRSR001220-2"/>
    </source>
</evidence>
<dbReference type="RefSeq" id="WP_018020888.1">
    <property type="nucleotide sequence ID" value="NZ_AQUX01000001.1"/>
</dbReference>
<evidence type="ECO:0000259" key="7">
    <source>
        <dbReference type="Pfam" id="PF00710"/>
    </source>
</evidence>
<gene>
    <name evidence="9" type="ORF">CDOO_09335</name>
</gene>
<organism evidence="9 10">
    <name type="scientific">Corynebacterium doosanense CAU 212 = DSM 45436</name>
    <dbReference type="NCBI Taxonomy" id="558173"/>
    <lineage>
        <taxon>Bacteria</taxon>
        <taxon>Bacillati</taxon>
        <taxon>Actinomycetota</taxon>
        <taxon>Actinomycetes</taxon>
        <taxon>Mycobacteriales</taxon>
        <taxon>Corynebacteriaceae</taxon>
        <taxon>Corynebacterium</taxon>
    </lineage>
</organism>
<dbReference type="Proteomes" id="UP000029914">
    <property type="component" value="Chromosome"/>
</dbReference>
<dbReference type="SFLD" id="SFLDS00057">
    <property type="entry name" value="Glutaminase/Asparaginase"/>
    <property type="match status" value="1"/>
</dbReference>